<dbReference type="EMBL" id="JACCHT010000001">
    <property type="protein sequence ID" value="NYT27106.1"/>
    <property type="molecule type" value="Genomic_DNA"/>
</dbReference>
<proteinExistence type="predicted"/>
<accession>A0A853F0L8</accession>
<protein>
    <submittedName>
        <fullName evidence="1">Restriction endonuclease</fullName>
    </submittedName>
</protein>
<dbReference type="Proteomes" id="UP000568751">
    <property type="component" value="Unassembled WGS sequence"/>
</dbReference>
<comment type="caution">
    <text evidence="1">The sequence shown here is derived from an EMBL/GenBank/DDBJ whole genome shotgun (WGS) entry which is preliminary data.</text>
</comment>
<dbReference type="AlphaFoldDB" id="A0A853F0L8"/>
<dbReference type="GO" id="GO:0004519">
    <property type="term" value="F:endonuclease activity"/>
    <property type="evidence" value="ECO:0007669"/>
    <property type="project" value="UniProtKB-KW"/>
</dbReference>
<gene>
    <name evidence="1" type="ORF">H0A76_03950</name>
</gene>
<evidence type="ECO:0000313" key="2">
    <source>
        <dbReference type="Proteomes" id="UP000568751"/>
    </source>
</evidence>
<evidence type="ECO:0000313" key="1">
    <source>
        <dbReference type="EMBL" id="NYT27106.1"/>
    </source>
</evidence>
<reference evidence="1 2" key="1">
    <citation type="submission" date="2020-05" db="EMBL/GenBank/DDBJ databases">
        <title>Horizontal transmission and recombination maintain forever young bacterial symbiont genomes.</title>
        <authorList>
            <person name="Russell S.L."/>
            <person name="Pepper-Tunick E."/>
            <person name="Svedberg J."/>
            <person name="Byrne A."/>
            <person name="Ruelas Castillo J."/>
            <person name="Vollmers C."/>
            <person name="Beinart R.A."/>
            <person name="Corbett-Detig R."/>
        </authorList>
    </citation>
    <scope>NUCLEOTIDE SEQUENCE [LARGE SCALE GENOMIC DNA]</scope>
    <source>
        <strain evidence="1">455</strain>
    </source>
</reference>
<keyword evidence="1" id="KW-0255">Endonuclease</keyword>
<name>A0A853F0L8_9GAMM</name>
<keyword evidence="1" id="KW-0540">Nuclease</keyword>
<organism evidence="1 2">
    <name type="scientific">Candidatus Thiodubiliella endoseptemdiera</name>
    <dbReference type="NCBI Taxonomy" id="2738886"/>
    <lineage>
        <taxon>Bacteria</taxon>
        <taxon>Pseudomonadati</taxon>
        <taxon>Pseudomonadota</taxon>
        <taxon>Gammaproteobacteria</taxon>
        <taxon>Candidatus Pseudothioglobaceae</taxon>
        <taxon>Candidatus Thiodubiliella</taxon>
    </lineage>
</organism>
<keyword evidence="1" id="KW-0378">Hydrolase</keyword>
<sequence length="261" mass="30500">MIVKNSADYFKKYRLELGFSNQNDAKFFLAAKDIKPNIDYAYIVLLNKRLIKILKNLNKILVDDLKNNDLNLFSKEYIIRPYEILKNHDIISKLNNQGRRPEQVLFSWLRGFVLVELFKPIFAKLFEIDVTLMTNIGDDDLKNINTFKRTPTADLQIQKNKEIINIEVQAGFQGINDIKEHKVREAKKVFQDNNIKTICIHIDVFNGQVAFVRLDSIKNDDVNFVTRQQMEGQSVFSIDQNYFKWRLLDALPSLQNLEVGL</sequence>